<comment type="caution">
    <text evidence="1">The sequence shown here is derived from an EMBL/GenBank/DDBJ whole genome shotgun (WGS) entry which is preliminary data.</text>
</comment>
<evidence type="ECO:0000313" key="2">
    <source>
        <dbReference type="Proteomes" id="UP000315369"/>
    </source>
</evidence>
<proteinExistence type="predicted"/>
<sequence length="400" mass="42317">MLRRLVVASVVFTAACAGQQKPAESADTAAKPQTTEERVRIGNQPAFDVATCFPRELTLPASNQGVLVGAMLTTRPEVLECLVSPQNRGPAEKTVATVKTTVTDAGGTHTITGENLTPTGTQCIQAVVDKLVQPKPLAKGAQPLESTATFEHDTTASATVKFGVNDGSDFSGAVRLAQQGWCDCYATYKAQTPPVLTSHMTLTKGQPVAEVTFDASGSTEGDQLAACLKTKIVAVPAKLSTDKLSYPHRFVHFNSGATEAASALPPQLRFFQLEVVRNQRAADAAIAFGARAAAAESFEAVVAKYQKTKDYKLFDELAGKCNALVEAAQGWVKALEAQQAVDQASVALVQELKTTDAEGWTPVETASQTALTNTQKDLTAAQARADADQKACPKKSYKGK</sequence>
<reference evidence="1 2" key="1">
    <citation type="submission" date="2019-06" db="EMBL/GenBank/DDBJ databases">
        <authorList>
            <person name="Livingstone P."/>
            <person name="Whitworth D."/>
        </authorList>
    </citation>
    <scope>NUCLEOTIDE SEQUENCE [LARGE SCALE GENOMIC DNA]</scope>
    <source>
        <strain evidence="1 2">AM401</strain>
    </source>
</reference>
<gene>
    <name evidence="1" type="ORF">FJV41_23665</name>
</gene>
<dbReference type="EMBL" id="VIFM01000099">
    <property type="protein sequence ID" value="TQF13458.1"/>
    <property type="molecule type" value="Genomic_DNA"/>
</dbReference>
<protein>
    <recommendedName>
        <fullName evidence="3">Lipoprotein</fullName>
    </recommendedName>
</protein>
<dbReference type="OrthoDB" id="5490531at2"/>
<evidence type="ECO:0000313" key="1">
    <source>
        <dbReference type="EMBL" id="TQF13458.1"/>
    </source>
</evidence>
<evidence type="ECO:0008006" key="3">
    <source>
        <dbReference type="Google" id="ProtNLM"/>
    </source>
</evidence>
<dbReference type="AlphaFoldDB" id="A0A540WWT7"/>
<dbReference type="PROSITE" id="PS51257">
    <property type="entry name" value="PROKAR_LIPOPROTEIN"/>
    <property type="match status" value="1"/>
</dbReference>
<dbReference type="RefSeq" id="WP_141644803.1">
    <property type="nucleotide sequence ID" value="NZ_VIFM01000099.1"/>
</dbReference>
<organism evidence="1 2">
    <name type="scientific">Myxococcus llanfairpwllgwyngyllgogerychwyrndrobwllllantysiliogogogochensis</name>
    <dbReference type="NCBI Taxonomy" id="2590453"/>
    <lineage>
        <taxon>Bacteria</taxon>
        <taxon>Pseudomonadati</taxon>
        <taxon>Myxococcota</taxon>
        <taxon>Myxococcia</taxon>
        <taxon>Myxococcales</taxon>
        <taxon>Cystobacterineae</taxon>
        <taxon>Myxococcaceae</taxon>
        <taxon>Myxococcus</taxon>
    </lineage>
</organism>
<accession>A0A540WWT7</accession>
<keyword evidence="2" id="KW-1185">Reference proteome</keyword>
<dbReference type="Proteomes" id="UP000315369">
    <property type="component" value="Unassembled WGS sequence"/>
</dbReference>
<name>A0A540WWT7_9BACT</name>